<organism evidence="2">
    <name type="scientific">Culex pipiens</name>
    <name type="common">House mosquito</name>
    <dbReference type="NCBI Taxonomy" id="7175"/>
    <lineage>
        <taxon>Eukaryota</taxon>
        <taxon>Metazoa</taxon>
        <taxon>Ecdysozoa</taxon>
        <taxon>Arthropoda</taxon>
        <taxon>Hexapoda</taxon>
        <taxon>Insecta</taxon>
        <taxon>Pterygota</taxon>
        <taxon>Neoptera</taxon>
        <taxon>Endopterygota</taxon>
        <taxon>Diptera</taxon>
        <taxon>Nematocera</taxon>
        <taxon>Culicoidea</taxon>
        <taxon>Culicidae</taxon>
        <taxon>Culicinae</taxon>
        <taxon>Culicini</taxon>
        <taxon>Culex</taxon>
        <taxon>Culex</taxon>
    </lineage>
</organism>
<evidence type="ECO:0000313" key="2">
    <source>
        <dbReference type="EMBL" id="CAG6508163.1"/>
    </source>
</evidence>
<reference evidence="2" key="1">
    <citation type="submission" date="2021-05" db="EMBL/GenBank/DDBJ databases">
        <authorList>
            <person name="Alioto T."/>
            <person name="Alioto T."/>
            <person name="Gomez Garrido J."/>
        </authorList>
    </citation>
    <scope>NUCLEOTIDE SEQUENCE</scope>
</reference>
<evidence type="ECO:0000256" key="1">
    <source>
        <dbReference type="SAM" id="MobiDB-lite"/>
    </source>
</evidence>
<dbReference type="EMBL" id="HBUE01261879">
    <property type="protein sequence ID" value="CAG6559514.1"/>
    <property type="molecule type" value="Transcribed_RNA"/>
</dbReference>
<protein>
    <submittedName>
        <fullName evidence="2">(northern house mosquito) hypothetical protein</fullName>
    </submittedName>
</protein>
<dbReference type="AlphaFoldDB" id="A0A8D8DA84"/>
<dbReference type="EMBL" id="HBUE01156765">
    <property type="protein sequence ID" value="CAG6508163.1"/>
    <property type="molecule type" value="Transcribed_RNA"/>
</dbReference>
<feature type="region of interest" description="Disordered" evidence="1">
    <location>
        <begin position="1"/>
        <end position="27"/>
    </location>
</feature>
<proteinExistence type="predicted"/>
<accession>A0A8D8DA84</accession>
<feature type="compositionally biased region" description="Polar residues" evidence="1">
    <location>
        <begin position="8"/>
        <end position="27"/>
    </location>
</feature>
<name>A0A8D8DA84_CULPI</name>
<sequence>MRPLEPESFSNTSSSIENDTDFASSSSKLIRARRRGLSVRGRGVAVTSSDLIPSSGSNPCTTAPGPATFRSMSCEMSCSFVNNDKISSSYSGYLYNSQDIPHCPLITSGT</sequence>